<keyword evidence="5" id="KW-1185">Reference proteome</keyword>
<evidence type="ECO:0000256" key="1">
    <source>
        <dbReference type="SAM" id="MobiDB-lite"/>
    </source>
</evidence>
<comment type="caution">
    <text evidence="4">The sequence shown here is derived from an EMBL/GenBank/DDBJ whole genome shotgun (WGS) entry which is preliminary data.</text>
</comment>
<organism evidence="4 5">
    <name type="scientific">Streptomyces luteolus</name>
    <dbReference type="NCBI Taxonomy" id="3043615"/>
    <lineage>
        <taxon>Bacteria</taxon>
        <taxon>Bacillati</taxon>
        <taxon>Actinomycetota</taxon>
        <taxon>Actinomycetes</taxon>
        <taxon>Kitasatosporales</taxon>
        <taxon>Streptomycetaceae</taxon>
        <taxon>Streptomyces</taxon>
    </lineage>
</organism>
<feature type="compositionally biased region" description="Basic and acidic residues" evidence="1">
    <location>
        <begin position="64"/>
        <end position="86"/>
    </location>
</feature>
<dbReference type="PANTHER" id="PTHR31157">
    <property type="entry name" value="SCP DOMAIN-CONTAINING PROTEIN"/>
    <property type="match status" value="1"/>
</dbReference>
<feature type="region of interest" description="Disordered" evidence="1">
    <location>
        <begin position="63"/>
        <end position="87"/>
    </location>
</feature>
<dbReference type="InterPro" id="IPR014044">
    <property type="entry name" value="CAP_dom"/>
</dbReference>
<dbReference type="Gene3D" id="3.40.33.10">
    <property type="entry name" value="CAP"/>
    <property type="match status" value="1"/>
</dbReference>
<dbReference type="RefSeq" id="WP_282539759.1">
    <property type="nucleotide sequence ID" value="NZ_JASCIS010000067.1"/>
</dbReference>
<evidence type="ECO:0000313" key="5">
    <source>
        <dbReference type="Proteomes" id="UP001237105"/>
    </source>
</evidence>
<name>A0ABT6T8K1_9ACTN</name>
<dbReference type="CDD" id="cd05379">
    <property type="entry name" value="CAP_bacterial"/>
    <property type="match status" value="1"/>
</dbReference>
<feature type="domain" description="SCP" evidence="3">
    <location>
        <begin position="34"/>
        <end position="146"/>
    </location>
</feature>
<keyword evidence="2" id="KW-0732">Signal</keyword>
<protein>
    <submittedName>
        <fullName evidence="4">CAP domain-containing protein</fullName>
    </submittedName>
</protein>
<dbReference type="InterPro" id="IPR035940">
    <property type="entry name" value="CAP_sf"/>
</dbReference>
<proteinExistence type="predicted"/>
<accession>A0ABT6T8K1</accession>
<dbReference type="Pfam" id="PF00188">
    <property type="entry name" value="CAP"/>
    <property type="match status" value="1"/>
</dbReference>
<reference evidence="4 5" key="1">
    <citation type="submission" date="2023-05" db="EMBL/GenBank/DDBJ databases">
        <title>Draft genome sequence of Streptomyces sp. B-S-A12 isolated from a cave soil in Thailand.</title>
        <authorList>
            <person name="Chamroensaksri N."/>
            <person name="Muangham S."/>
        </authorList>
    </citation>
    <scope>NUCLEOTIDE SEQUENCE [LARGE SCALE GENOMIC DNA]</scope>
    <source>
        <strain evidence="4 5">B-S-A12</strain>
    </source>
</reference>
<sequence>MTVPFRSAVFVVGVALAALLPGVSAVGVSADVVAEVNQRRAEAGCGPVRPLASLTRAAQAHSVDMARHQRLDHTGSDGSRPQDRMRSAGYRPAHFGEAIASTSADAGTVTKLWMDSPQHREIILTCRYRDAGVGRADGAGDSWWTLDLATRR</sequence>
<evidence type="ECO:0000259" key="3">
    <source>
        <dbReference type="Pfam" id="PF00188"/>
    </source>
</evidence>
<evidence type="ECO:0000256" key="2">
    <source>
        <dbReference type="SAM" id="SignalP"/>
    </source>
</evidence>
<dbReference type="SUPFAM" id="SSF55797">
    <property type="entry name" value="PR-1-like"/>
    <property type="match status" value="1"/>
</dbReference>
<dbReference type="EMBL" id="JASCIS010000067">
    <property type="protein sequence ID" value="MDI3423931.1"/>
    <property type="molecule type" value="Genomic_DNA"/>
</dbReference>
<feature type="chain" id="PRO_5046626835" evidence="2">
    <location>
        <begin position="26"/>
        <end position="152"/>
    </location>
</feature>
<dbReference type="Proteomes" id="UP001237105">
    <property type="component" value="Unassembled WGS sequence"/>
</dbReference>
<gene>
    <name evidence="4" type="ORF">QIT00_36235</name>
</gene>
<dbReference type="PANTHER" id="PTHR31157:SF1">
    <property type="entry name" value="SCP DOMAIN-CONTAINING PROTEIN"/>
    <property type="match status" value="1"/>
</dbReference>
<feature type="signal peptide" evidence="2">
    <location>
        <begin position="1"/>
        <end position="25"/>
    </location>
</feature>
<evidence type="ECO:0000313" key="4">
    <source>
        <dbReference type="EMBL" id="MDI3423931.1"/>
    </source>
</evidence>